<accession>A0A6M1S1Z6</accession>
<protein>
    <submittedName>
        <fullName evidence="1">DUF1284 domain-containing protein</fullName>
    </submittedName>
</protein>
<proteinExistence type="predicted"/>
<dbReference type="Proteomes" id="UP000477849">
    <property type="component" value="Unassembled WGS sequence"/>
</dbReference>
<evidence type="ECO:0000313" key="2">
    <source>
        <dbReference type="Proteomes" id="UP000477849"/>
    </source>
</evidence>
<sequence>MAIRLRPHHLLCMLTFVGRGYSPRFTANYEVLARRLSRGETIILVEGPDDICAPLLEDENVPHCLGESVCGRDAEALAAVSHLLGRPLSVGSSIVPGPSLFRKLRLHFSSGGLRAACAGCEWGSLCDHVAEGGYREVRIR</sequence>
<keyword evidence="2" id="KW-1185">Reference proteome</keyword>
<name>A0A6M1S1Z6_9HYPH</name>
<reference evidence="1 2" key="1">
    <citation type="submission" date="2020-02" db="EMBL/GenBank/DDBJ databases">
        <title>Genome sequence of the type strain CCBAU10050 of Rhizobium daejeonense.</title>
        <authorList>
            <person name="Gao J."/>
            <person name="Sun J."/>
        </authorList>
    </citation>
    <scope>NUCLEOTIDE SEQUENCE [LARGE SCALE GENOMIC DNA]</scope>
    <source>
        <strain evidence="1 2">CCBAU10050</strain>
    </source>
</reference>
<dbReference type="RefSeq" id="WP_163904603.1">
    <property type="nucleotide sequence ID" value="NZ_CP048427.1"/>
</dbReference>
<dbReference type="Pfam" id="PF06935">
    <property type="entry name" value="DUF1284"/>
    <property type="match status" value="1"/>
</dbReference>
<organism evidence="1 2">
    <name type="scientific">Rhizobium daejeonense</name>
    <dbReference type="NCBI Taxonomy" id="240521"/>
    <lineage>
        <taxon>Bacteria</taxon>
        <taxon>Pseudomonadati</taxon>
        <taxon>Pseudomonadota</taxon>
        <taxon>Alphaproteobacteria</taxon>
        <taxon>Hyphomicrobiales</taxon>
        <taxon>Rhizobiaceae</taxon>
        <taxon>Rhizobium/Agrobacterium group</taxon>
        <taxon>Rhizobium</taxon>
    </lineage>
</organism>
<gene>
    <name evidence="1" type="ORF">G6N76_05655</name>
</gene>
<dbReference type="AlphaFoldDB" id="A0A6M1S1Z6"/>
<dbReference type="EMBL" id="JAAKZH010000002">
    <property type="protein sequence ID" value="NGO63150.1"/>
    <property type="molecule type" value="Genomic_DNA"/>
</dbReference>
<comment type="caution">
    <text evidence="1">The sequence shown here is derived from an EMBL/GenBank/DDBJ whole genome shotgun (WGS) entry which is preliminary data.</text>
</comment>
<dbReference type="InterPro" id="IPR009702">
    <property type="entry name" value="DUF1284"/>
</dbReference>
<evidence type="ECO:0000313" key="1">
    <source>
        <dbReference type="EMBL" id="NGO63150.1"/>
    </source>
</evidence>